<organism evidence="1 2">
    <name type="scientific">Paraburkholderia atlantica</name>
    <dbReference type="NCBI Taxonomy" id="2654982"/>
    <lineage>
        <taxon>Bacteria</taxon>
        <taxon>Pseudomonadati</taxon>
        <taxon>Pseudomonadota</taxon>
        <taxon>Betaproteobacteria</taxon>
        <taxon>Burkholderiales</taxon>
        <taxon>Burkholderiaceae</taxon>
        <taxon>Paraburkholderia</taxon>
    </lineage>
</organism>
<gene>
    <name evidence="1" type="ordered locus">BC1002_7160</name>
</gene>
<dbReference type="RefSeq" id="WP_013094681.1">
    <property type="nucleotide sequence ID" value="NC_014120.1"/>
</dbReference>
<accession>D5WNM7</accession>
<reference evidence="2" key="1">
    <citation type="submission" date="2010-04" db="EMBL/GenBank/DDBJ databases">
        <title>Complete sequence of plasmid 1 of Burkholderia sp. CCGE1002.</title>
        <authorList>
            <consortium name="US DOE Joint Genome Institute"/>
            <person name="Lucas S."/>
            <person name="Copeland A."/>
            <person name="Lapidus A."/>
            <person name="Cheng J.-F."/>
            <person name="Bruce D."/>
            <person name="Goodwin L."/>
            <person name="Pitluck S."/>
            <person name="Chertkov O."/>
            <person name="Detter J.C."/>
            <person name="Han C."/>
            <person name="Tapia R."/>
            <person name="Land M."/>
            <person name="Hauser L."/>
            <person name="Kyrpides N."/>
            <person name="Ovchinnikova G."/>
            <person name="Martinez-Romero E."/>
            <person name="Hernandez M.A.R."/>
            <person name="Tiedje J.M."/>
            <person name="Woyke T."/>
        </authorList>
    </citation>
    <scope>NUCLEOTIDE SEQUENCE [LARGE SCALE GENOMIC DNA]</scope>
    <source>
        <strain evidence="2">CCGE1002</strain>
        <plasmid evidence="2">pBC201</plasmid>
    </source>
</reference>
<keyword evidence="1" id="KW-0614">Plasmid</keyword>
<proteinExistence type="predicted"/>
<dbReference type="HOGENOM" id="CLU_2011011_0_0_4"/>
<dbReference type="KEGG" id="bge:BC1002_7160"/>
<evidence type="ECO:0000313" key="1">
    <source>
        <dbReference type="EMBL" id="ADG20906.1"/>
    </source>
</evidence>
<dbReference type="AlphaFoldDB" id="D5WNM7"/>
<dbReference type="EMBL" id="CP002016">
    <property type="protein sequence ID" value="ADG20906.1"/>
    <property type="molecule type" value="Genomic_DNA"/>
</dbReference>
<reference evidence="1 2" key="2">
    <citation type="journal article" date="2012" name="J. Bacteriol.">
        <title>Genome Sequences of Burkholderia sp. Strains CCGE1002 and H160, Isolated from Legume Nodules in Mexico and Brazil.</title>
        <authorList>
            <person name="Ormeno-Orrillo E."/>
            <person name="Rogel M.A."/>
            <person name="Chueire L.M."/>
            <person name="Tiedje J.M."/>
            <person name="Martinez-Romero E."/>
            <person name="Hungria M."/>
        </authorList>
    </citation>
    <scope>NUCLEOTIDE SEQUENCE [LARGE SCALE GENOMIC DNA]</scope>
    <source>
        <strain evidence="1 2">CCGE1002</strain>
        <plasmid evidence="2">pBC201</plasmid>
    </source>
</reference>
<evidence type="ECO:0000313" key="2">
    <source>
        <dbReference type="Proteomes" id="UP000002190"/>
    </source>
</evidence>
<geneLocation type="plasmid" evidence="1 2">
    <name>pBC201</name>
</geneLocation>
<sequence>MSVQQRTAASSFSGTDGAGWLTFPNRYECAQCAYGVTFSTAALGAASAHRWQGVRVSKLHSKFVGAFDDVSKAFCDGDPERFVLDFHCPKCAIATTIGFEQYEFHMAAYKYRPLLVWTANTYP</sequence>
<dbReference type="Proteomes" id="UP000002190">
    <property type="component" value="Plasmid pBC201"/>
</dbReference>
<name>D5WNM7_PARAM</name>
<protein>
    <submittedName>
        <fullName evidence="1">Uncharacterized protein</fullName>
    </submittedName>
</protein>
<dbReference type="GeneID" id="301098105"/>